<evidence type="ECO:0000313" key="1">
    <source>
        <dbReference type="EMBL" id="MED6216288.1"/>
    </source>
</evidence>
<protein>
    <submittedName>
        <fullName evidence="1">Uncharacterized protein</fullName>
    </submittedName>
</protein>
<name>A0ABU6Z4X7_9FABA</name>
<comment type="caution">
    <text evidence="1">The sequence shown here is derived from an EMBL/GenBank/DDBJ whole genome shotgun (WGS) entry which is preliminary data.</text>
</comment>
<accession>A0ABU6Z4X7</accession>
<organism evidence="1 2">
    <name type="scientific">Stylosanthes scabra</name>
    <dbReference type="NCBI Taxonomy" id="79078"/>
    <lineage>
        <taxon>Eukaryota</taxon>
        <taxon>Viridiplantae</taxon>
        <taxon>Streptophyta</taxon>
        <taxon>Embryophyta</taxon>
        <taxon>Tracheophyta</taxon>
        <taxon>Spermatophyta</taxon>
        <taxon>Magnoliopsida</taxon>
        <taxon>eudicotyledons</taxon>
        <taxon>Gunneridae</taxon>
        <taxon>Pentapetalae</taxon>
        <taxon>rosids</taxon>
        <taxon>fabids</taxon>
        <taxon>Fabales</taxon>
        <taxon>Fabaceae</taxon>
        <taxon>Papilionoideae</taxon>
        <taxon>50 kb inversion clade</taxon>
        <taxon>dalbergioids sensu lato</taxon>
        <taxon>Dalbergieae</taxon>
        <taxon>Pterocarpus clade</taxon>
        <taxon>Stylosanthes</taxon>
    </lineage>
</organism>
<sequence length="105" mass="11696">MAKAATWMGYSGAVVPATFGFEDGELLSGTTPASSWWYSRREGATVVENGSHFGFELSNEATQRTASHGAALASRGLRRWRRGFSTAGRRCKVRWPWQEAEQQPW</sequence>
<gene>
    <name evidence="1" type="ORF">PIB30_006228</name>
</gene>
<dbReference type="EMBL" id="JASCZI010271873">
    <property type="protein sequence ID" value="MED6216288.1"/>
    <property type="molecule type" value="Genomic_DNA"/>
</dbReference>
<proteinExistence type="predicted"/>
<evidence type="ECO:0000313" key="2">
    <source>
        <dbReference type="Proteomes" id="UP001341840"/>
    </source>
</evidence>
<reference evidence="1 2" key="1">
    <citation type="journal article" date="2023" name="Plants (Basel)">
        <title>Bridging the Gap: Combining Genomics and Transcriptomics Approaches to Understand Stylosanthes scabra, an Orphan Legume from the Brazilian Caatinga.</title>
        <authorList>
            <person name="Ferreira-Neto J.R.C."/>
            <person name="da Silva M.D."/>
            <person name="Binneck E."/>
            <person name="de Melo N.F."/>
            <person name="da Silva R.H."/>
            <person name="de Melo A.L.T.M."/>
            <person name="Pandolfi V."/>
            <person name="Bustamante F.O."/>
            <person name="Brasileiro-Vidal A.C."/>
            <person name="Benko-Iseppon A.M."/>
        </authorList>
    </citation>
    <scope>NUCLEOTIDE SEQUENCE [LARGE SCALE GENOMIC DNA]</scope>
    <source>
        <tissue evidence="1">Leaves</tissue>
    </source>
</reference>
<dbReference type="Proteomes" id="UP001341840">
    <property type="component" value="Unassembled WGS sequence"/>
</dbReference>
<keyword evidence="2" id="KW-1185">Reference proteome</keyword>